<dbReference type="AlphaFoldDB" id="A0A6C0BEV7"/>
<reference evidence="2" key="1">
    <citation type="journal article" date="2020" name="Nature">
        <title>Giant virus diversity and host interactions through global metagenomics.</title>
        <authorList>
            <person name="Schulz F."/>
            <person name="Roux S."/>
            <person name="Paez-Espino D."/>
            <person name="Jungbluth S."/>
            <person name="Walsh D.A."/>
            <person name="Denef V.J."/>
            <person name="McMahon K.D."/>
            <person name="Konstantinidis K.T."/>
            <person name="Eloe-Fadrosh E.A."/>
            <person name="Kyrpides N.C."/>
            <person name="Woyke T."/>
        </authorList>
    </citation>
    <scope>NUCLEOTIDE SEQUENCE</scope>
    <source>
        <strain evidence="2">GVMAG-M-3300010354-11</strain>
    </source>
</reference>
<feature type="transmembrane region" description="Helical" evidence="1">
    <location>
        <begin position="7"/>
        <end position="27"/>
    </location>
</feature>
<sequence length="232" mass="27816">MQYLTALNGPTIFVIFIIVFYLFYVFYIDQDMFQKFFVTLLVAITVYVLGKKTEKQIKETNNVESYIRELEIDISTLDLTSSKLYHFYKGSNSLKHLIRSSNFNRVLYNMRMLRVYDNESYLKTVAYLEYFLKLHFNVMIGKYDYNLYRPVLVDLRNHILDLMYSIIYNIPKYSTVKDVGDMDEYLLNCIYVVQSTSVKYIQVLDNKYGNYRYTTAPPVEFDYTKDYLYNML</sequence>
<organism evidence="2">
    <name type="scientific">viral metagenome</name>
    <dbReference type="NCBI Taxonomy" id="1070528"/>
    <lineage>
        <taxon>unclassified sequences</taxon>
        <taxon>metagenomes</taxon>
        <taxon>organismal metagenomes</taxon>
    </lineage>
</organism>
<evidence type="ECO:0000256" key="1">
    <source>
        <dbReference type="SAM" id="Phobius"/>
    </source>
</evidence>
<keyword evidence="1" id="KW-0812">Transmembrane</keyword>
<protein>
    <submittedName>
        <fullName evidence="2">Uncharacterized protein</fullName>
    </submittedName>
</protein>
<keyword evidence="1" id="KW-0472">Membrane</keyword>
<dbReference type="EMBL" id="MN739141">
    <property type="protein sequence ID" value="QHS90590.1"/>
    <property type="molecule type" value="Genomic_DNA"/>
</dbReference>
<name>A0A6C0BEV7_9ZZZZ</name>
<accession>A0A6C0BEV7</accession>
<proteinExistence type="predicted"/>
<keyword evidence="1" id="KW-1133">Transmembrane helix</keyword>
<evidence type="ECO:0000313" key="2">
    <source>
        <dbReference type="EMBL" id="QHS90590.1"/>
    </source>
</evidence>
<feature type="transmembrane region" description="Helical" evidence="1">
    <location>
        <begin position="33"/>
        <end position="50"/>
    </location>
</feature>